<comment type="catalytic activity">
    <reaction evidence="4">
        <text>oxaloacetate + acetyl-CoA + H2O = citrate + CoA + H(+)</text>
        <dbReference type="Rhea" id="RHEA:16845"/>
        <dbReference type="ChEBI" id="CHEBI:15377"/>
        <dbReference type="ChEBI" id="CHEBI:15378"/>
        <dbReference type="ChEBI" id="CHEBI:16452"/>
        <dbReference type="ChEBI" id="CHEBI:16947"/>
        <dbReference type="ChEBI" id="CHEBI:57287"/>
        <dbReference type="ChEBI" id="CHEBI:57288"/>
        <dbReference type="EC" id="2.3.3.16"/>
    </reaction>
</comment>
<dbReference type="PANTHER" id="PTHR11739">
    <property type="entry name" value="CITRATE SYNTHASE"/>
    <property type="match status" value="1"/>
</dbReference>
<proteinExistence type="inferred from homology"/>
<dbReference type="GO" id="GO:0036440">
    <property type="term" value="F:citrate synthase activity"/>
    <property type="evidence" value="ECO:0007669"/>
    <property type="project" value="UniProtKB-EC"/>
</dbReference>
<dbReference type="AlphaFoldDB" id="A0A6F8ZCX7"/>
<feature type="active site" evidence="6">
    <location>
        <position position="262"/>
    </location>
</feature>
<dbReference type="InterPro" id="IPR016143">
    <property type="entry name" value="Citrate_synth-like_sm_a-sub"/>
</dbReference>
<evidence type="ECO:0000256" key="2">
    <source>
        <dbReference type="ARBA" id="ARBA00010566"/>
    </source>
</evidence>
<dbReference type="KEGG" id="hfv:R50_0370"/>
<feature type="compositionally biased region" description="Basic residues" evidence="7">
    <location>
        <begin position="359"/>
        <end position="372"/>
    </location>
</feature>
<dbReference type="SUPFAM" id="SSF48256">
    <property type="entry name" value="Citrate synthase"/>
    <property type="match status" value="1"/>
</dbReference>
<evidence type="ECO:0000313" key="9">
    <source>
        <dbReference type="Proteomes" id="UP000503399"/>
    </source>
</evidence>
<dbReference type="InterPro" id="IPR024176">
    <property type="entry name" value="Citrate_synthase_bac-typ"/>
</dbReference>
<dbReference type="CDD" id="cd06118">
    <property type="entry name" value="citrate_synt_like_1"/>
    <property type="match status" value="1"/>
</dbReference>
<feature type="active site" evidence="6">
    <location>
        <position position="314"/>
    </location>
</feature>
<keyword evidence="9" id="KW-1185">Reference proteome</keyword>
<protein>
    <recommendedName>
        <fullName evidence="5">Citrate synthase</fullName>
    </recommendedName>
</protein>
<dbReference type="EMBL" id="LR778114">
    <property type="protein sequence ID" value="CAB1127876.1"/>
    <property type="molecule type" value="Genomic_DNA"/>
</dbReference>
<dbReference type="GO" id="GO:0005975">
    <property type="term" value="P:carbohydrate metabolic process"/>
    <property type="evidence" value="ECO:0007669"/>
    <property type="project" value="TreeGrafter"/>
</dbReference>
<accession>A0A6F8ZCX7</accession>
<gene>
    <name evidence="8" type="primary">mmgD</name>
    <name evidence="8" type="ORF">R50_0370</name>
</gene>
<dbReference type="Pfam" id="PF00285">
    <property type="entry name" value="Citrate_synt"/>
    <property type="match status" value="1"/>
</dbReference>
<dbReference type="NCBIfam" id="NF009004">
    <property type="entry name" value="PRK12349.1"/>
    <property type="match status" value="1"/>
</dbReference>
<dbReference type="GO" id="GO:0005829">
    <property type="term" value="C:cytosol"/>
    <property type="evidence" value="ECO:0007669"/>
    <property type="project" value="TreeGrafter"/>
</dbReference>
<dbReference type="UniPathway" id="UPA00223"/>
<dbReference type="InterPro" id="IPR036969">
    <property type="entry name" value="Citrate_synthase_sf"/>
</dbReference>
<comment type="pathway">
    <text evidence="1">Carbohydrate metabolism; tricarboxylic acid cycle.</text>
</comment>
<dbReference type="InterPro" id="IPR016142">
    <property type="entry name" value="Citrate_synth-like_lrg_a-sub"/>
</dbReference>
<organism evidence="8 9">
    <name type="scientific">Candidatus Hydrogenisulfobacillus filiaventi</name>
    <dbReference type="NCBI Taxonomy" id="2707344"/>
    <lineage>
        <taxon>Bacteria</taxon>
        <taxon>Bacillati</taxon>
        <taxon>Bacillota</taxon>
        <taxon>Clostridia</taxon>
        <taxon>Eubacteriales</taxon>
        <taxon>Clostridiales Family XVII. Incertae Sedis</taxon>
        <taxon>Candidatus Hydrogenisulfobacillus</taxon>
    </lineage>
</organism>
<dbReference type="InterPro" id="IPR002020">
    <property type="entry name" value="Citrate_synthase"/>
</dbReference>
<dbReference type="Proteomes" id="UP000503399">
    <property type="component" value="Chromosome"/>
</dbReference>
<name>A0A6F8ZCX7_9FIRM</name>
<feature type="region of interest" description="Disordered" evidence="7">
    <location>
        <begin position="359"/>
        <end position="381"/>
    </location>
</feature>
<sequence length="381" mass="41900">MTDGDYRPGLEGVIALETAISLLDPEQEAIVIRGYDLIELARSCSYLEVARLILDGELPGPEELHHFAGELRQAAAVPPAIWRIMGELPAGTHPMNTLRTALSALAPFDPDLDQAGPEAERRMAIRLLARIPQLVANGWRIRQGHEPVAPDPDQAYSAAFLSLITGDPHPPEPAVRAFDRLLIAYAEHEMPNSTFTARVIASTRADIYGAFTGAAASLKGTLHGGANEAVMYMLEAVGEPGRFEAYLLDKLARKERVMGFGHRVYRNRPDPRALLMKETLKELAGPLGRMDLVALCEEGERVMAREKGLYPNLDYYAAPVYHLLGVPTPLFTPLFFAARSVGLAAHVLEQHAANRLFRPRVRYTGPRGKHPPSRSGRDDRA</sequence>
<evidence type="ECO:0000256" key="6">
    <source>
        <dbReference type="PIRSR" id="PIRSR001369-1"/>
    </source>
</evidence>
<comment type="similarity">
    <text evidence="2 5">Belongs to the citrate synthase family.</text>
</comment>
<dbReference type="PIRSF" id="PIRSF001369">
    <property type="entry name" value="Citrate_synth"/>
    <property type="match status" value="1"/>
</dbReference>
<keyword evidence="8" id="KW-0012">Acyltransferase</keyword>
<evidence type="ECO:0000256" key="7">
    <source>
        <dbReference type="SAM" id="MobiDB-lite"/>
    </source>
</evidence>
<keyword evidence="3 5" id="KW-0808">Transferase</keyword>
<evidence type="ECO:0000313" key="8">
    <source>
        <dbReference type="EMBL" id="CAB1127876.1"/>
    </source>
</evidence>
<dbReference type="Gene3D" id="1.10.230.10">
    <property type="entry name" value="Cytochrome P450-Terp, domain 2"/>
    <property type="match status" value="1"/>
</dbReference>
<dbReference type="Gene3D" id="1.10.580.10">
    <property type="entry name" value="Citrate Synthase, domain 1"/>
    <property type="match status" value="1"/>
</dbReference>
<evidence type="ECO:0000256" key="5">
    <source>
        <dbReference type="PIRNR" id="PIRNR001369"/>
    </source>
</evidence>
<evidence type="ECO:0000256" key="3">
    <source>
        <dbReference type="ARBA" id="ARBA00022679"/>
    </source>
</evidence>
<evidence type="ECO:0000256" key="1">
    <source>
        <dbReference type="ARBA" id="ARBA00005163"/>
    </source>
</evidence>
<evidence type="ECO:0000256" key="4">
    <source>
        <dbReference type="ARBA" id="ARBA00049288"/>
    </source>
</evidence>
<dbReference type="GO" id="GO:0006099">
    <property type="term" value="P:tricarboxylic acid cycle"/>
    <property type="evidence" value="ECO:0007669"/>
    <property type="project" value="UniProtKB-UniPathway"/>
</dbReference>
<reference evidence="8 9" key="1">
    <citation type="submission" date="2020-02" db="EMBL/GenBank/DDBJ databases">
        <authorList>
            <person name="Hogendoorn C."/>
        </authorList>
    </citation>
    <scope>NUCLEOTIDE SEQUENCE [LARGE SCALE GENOMIC DNA]</scope>
    <source>
        <strain evidence="8">R501</strain>
    </source>
</reference>
<dbReference type="PRINTS" id="PR00143">
    <property type="entry name" value="CITRTSNTHASE"/>
</dbReference>
<dbReference type="PANTHER" id="PTHR11739:SF11">
    <property type="entry name" value="CITRATE_2-METHYLCITRATE SYNTHASE"/>
    <property type="match status" value="1"/>
</dbReference>